<dbReference type="InterPro" id="IPR038765">
    <property type="entry name" value="Papain-like_cys_pep_sf"/>
</dbReference>
<accession>A0AAV0FC47</accession>
<keyword evidence="4" id="KW-0788">Thiol protease</keyword>
<keyword evidence="3" id="KW-0378">Hydrolase</keyword>
<dbReference type="Pfam" id="PF02902">
    <property type="entry name" value="Peptidase_C48"/>
    <property type="match status" value="1"/>
</dbReference>
<organism evidence="6 7">
    <name type="scientific">Cuscuta epithymum</name>
    <dbReference type="NCBI Taxonomy" id="186058"/>
    <lineage>
        <taxon>Eukaryota</taxon>
        <taxon>Viridiplantae</taxon>
        <taxon>Streptophyta</taxon>
        <taxon>Embryophyta</taxon>
        <taxon>Tracheophyta</taxon>
        <taxon>Spermatophyta</taxon>
        <taxon>Magnoliopsida</taxon>
        <taxon>eudicotyledons</taxon>
        <taxon>Gunneridae</taxon>
        <taxon>Pentapetalae</taxon>
        <taxon>asterids</taxon>
        <taxon>lamiids</taxon>
        <taxon>Solanales</taxon>
        <taxon>Convolvulaceae</taxon>
        <taxon>Cuscuteae</taxon>
        <taxon>Cuscuta</taxon>
        <taxon>Cuscuta subgen. Cuscuta</taxon>
    </lineage>
</organism>
<evidence type="ECO:0000256" key="1">
    <source>
        <dbReference type="ARBA" id="ARBA00005234"/>
    </source>
</evidence>
<evidence type="ECO:0000259" key="5">
    <source>
        <dbReference type="PROSITE" id="PS50600"/>
    </source>
</evidence>
<evidence type="ECO:0000256" key="4">
    <source>
        <dbReference type="ARBA" id="ARBA00022807"/>
    </source>
</evidence>
<dbReference type="PROSITE" id="PS50600">
    <property type="entry name" value="ULP_PROTEASE"/>
    <property type="match status" value="1"/>
</dbReference>
<name>A0AAV0FC47_9ASTE</name>
<dbReference type="GO" id="GO:0016929">
    <property type="term" value="F:deSUMOylase activity"/>
    <property type="evidence" value="ECO:0007669"/>
    <property type="project" value="TreeGrafter"/>
</dbReference>
<dbReference type="Gene3D" id="3.40.395.10">
    <property type="entry name" value="Adenoviral Proteinase, Chain A"/>
    <property type="match status" value="1"/>
</dbReference>
<dbReference type="GO" id="GO:0006508">
    <property type="term" value="P:proteolysis"/>
    <property type="evidence" value="ECO:0007669"/>
    <property type="project" value="UniProtKB-KW"/>
</dbReference>
<comment type="similarity">
    <text evidence="1">Belongs to the peptidase C48 family.</text>
</comment>
<dbReference type="PANTHER" id="PTHR12606">
    <property type="entry name" value="SENTRIN/SUMO-SPECIFIC PROTEASE"/>
    <property type="match status" value="1"/>
</dbReference>
<dbReference type="EMBL" id="CAMAPF010000973">
    <property type="protein sequence ID" value="CAH9132827.1"/>
    <property type="molecule type" value="Genomic_DNA"/>
</dbReference>
<dbReference type="InterPro" id="IPR003653">
    <property type="entry name" value="Peptidase_C48_C"/>
</dbReference>
<reference evidence="6" key="1">
    <citation type="submission" date="2022-07" db="EMBL/GenBank/DDBJ databases">
        <authorList>
            <person name="Macas J."/>
            <person name="Novak P."/>
            <person name="Neumann P."/>
        </authorList>
    </citation>
    <scope>NUCLEOTIDE SEQUENCE</scope>
</reference>
<dbReference type="PANTHER" id="PTHR12606:SF1">
    <property type="entry name" value="UBIQUITIN-LIKE-SPECIFIC PROTEASE 1A"/>
    <property type="match status" value="1"/>
</dbReference>
<dbReference type="SUPFAM" id="SSF54001">
    <property type="entry name" value="Cysteine proteinases"/>
    <property type="match status" value="1"/>
</dbReference>
<sequence>MSMEILGKRLKFPSKYRVSPYTAPKGKRLKTIAEPSHTINPIFINESLEEWNELKDWIEDDDQHPPLSVVLMIPDEFEVNRGFFQDLLTCNIWLATYHLDAITFLLNRDKVAANCTILSPYLVHTIMTKEIGEVKNWAADKCLTKQDWRSFERVLLPLNIQNKHWILAEVVLQKKLVRVYDSLKSGRSVFHVRELCDRLPYLHSLFTMSPLEKEVQPWVADLVEGVPQQGPGSGECGVMVASYAEHLLLGKPLVPGCEYSNMWNKRCQYAVRLWGVKNVDKS</sequence>
<comment type="caution">
    <text evidence="6">The sequence shown here is derived from an EMBL/GenBank/DDBJ whole genome shotgun (WGS) entry which is preliminary data.</text>
</comment>
<gene>
    <name evidence="6" type="ORF">CEPIT_LOCUS32481</name>
</gene>
<protein>
    <recommendedName>
        <fullName evidence="5">Ubiquitin-like protease family profile domain-containing protein</fullName>
    </recommendedName>
</protein>
<feature type="domain" description="Ubiquitin-like protease family profile" evidence="5">
    <location>
        <begin position="69"/>
        <end position="247"/>
    </location>
</feature>
<proteinExistence type="inferred from homology"/>
<evidence type="ECO:0000256" key="2">
    <source>
        <dbReference type="ARBA" id="ARBA00022670"/>
    </source>
</evidence>
<dbReference type="AlphaFoldDB" id="A0AAV0FC47"/>
<dbReference type="GO" id="GO:0005634">
    <property type="term" value="C:nucleus"/>
    <property type="evidence" value="ECO:0007669"/>
    <property type="project" value="TreeGrafter"/>
</dbReference>
<dbReference type="Proteomes" id="UP001152523">
    <property type="component" value="Unassembled WGS sequence"/>
</dbReference>
<keyword evidence="7" id="KW-1185">Reference proteome</keyword>
<evidence type="ECO:0000313" key="7">
    <source>
        <dbReference type="Proteomes" id="UP001152523"/>
    </source>
</evidence>
<keyword evidence="2" id="KW-0645">Protease</keyword>
<evidence type="ECO:0000313" key="6">
    <source>
        <dbReference type="EMBL" id="CAH9132827.1"/>
    </source>
</evidence>
<dbReference type="GO" id="GO:0016926">
    <property type="term" value="P:protein desumoylation"/>
    <property type="evidence" value="ECO:0007669"/>
    <property type="project" value="TreeGrafter"/>
</dbReference>
<evidence type="ECO:0000256" key="3">
    <source>
        <dbReference type="ARBA" id="ARBA00022801"/>
    </source>
</evidence>